<dbReference type="EMBL" id="CP062229">
    <property type="protein sequence ID" value="UVC16914.1"/>
    <property type="molecule type" value="Genomic_DNA"/>
</dbReference>
<reference evidence="2" key="1">
    <citation type="submission" date="2020-09" db="EMBL/GenBank/DDBJ databases">
        <title>Rhizobia associated with sainfoin plants.</title>
        <authorList>
            <person name="Asharfi S."/>
            <person name="Kuzmanovic N."/>
            <person name="Bunk B."/>
            <person name="Sproeer C."/>
            <person name="Becker M."/>
            <person name="Thuenen T."/>
        </authorList>
    </citation>
    <scope>NUCLEOTIDE SEQUENCE</scope>
    <source>
        <strain evidence="2">OM4</strain>
    </source>
</reference>
<keyword evidence="1" id="KW-0812">Transmembrane</keyword>
<evidence type="ECO:0000313" key="2">
    <source>
        <dbReference type="EMBL" id="UVC16914.1"/>
    </source>
</evidence>
<feature type="transmembrane region" description="Helical" evidence="1">
    <location>
        <begin position="15"/>
        <end position="35"/>
    </location>
</feature>
<evidence type="ECO:0000313" key="3">
    <source>
        <dbReference type="Proteomes" id="UP001058098"/>
    </source>
</evidence>
<evidence type="ECO:0000256" key="1">
    <source>
        <dbReference type="SAM" id="Phobius"/>
    </source>
</evidence>
<keyword evidence="1" id="KW-1133">Transmembrane helix</keyword>
<sequence length="100" mass="10487">MADLPWGKAKPRNSIPYGWILVAATGGAAAGNYLWSNSSNLANAVSAFVSSAGCDIKGNISINRRAHLSCPRLTMDNCGHLFPRSDDAAELANAEAALLQ</sequence>
<accession>A0ABY5R221</accession>
<proteinExistence type="predicted"/>
<organism evidence="2 3">
    <name type="scientific">Mesorhizobium onobrychidis</name>
    <dbReference type="NCBI Taxonomy" id="2775404"/>
    <lineage>
        <taxon>Bacteria</taxon>
        <taxon>Pseudomonadati</taxon>
        <taxon>Pseudomonadota</taxon>
        <taxon>Alphaproteobacteria</taxon>
        <taxon>Hyphomicrobiales</taxon>
        <taxon>Phyllobacteriaceae</taxon>
        <taxon>Mesorhizobium</taxon>
    </lineage>
</organism>
<dbReference type="Proteomes" id="UP001058098">
    <property type="component" value="Chromosome"/>
</dbReference>
<gene>
    <name evidence="2" type="ORF">IHQ72_07140</name>
</gene>
<protein>
    <submittedName>
        <fullName evidence="2">Uncharacterized protein</fullName>
    </submittedName>
</protein>
<keyword evidence="3" id="KW-1185">Reference proteome</keyword>
<dbReference type="RefSeq" id="WP_258121798.1">
    <property type="nucleotide sequence ID" value="NZ_CP062229.1"/>
</dbReference>
<name>A0ABY5R221_9HYPH</name>
<keyword evidence="1" id="KW-0472">Membrane</keyword>